<dbReference type="EMBL" id="JAEIOS010000009">
    <property type="protein sequence ID" value="MBI8988300.1"/>
    <property type="molecule type" value="Genomic_DNA"/>
</dbReference>
<evidence type="ECO:0000259" key="1">
    <source>
        <dbReference type="Pfam" id="PF00196"/>
    </source>
</evidence>
<gene>
    <name evidence="2" type="ORF">JDV75_00770</name>
</gene>
<dbReference type="GO" id="GO:0006355">
    <property type="term" value="P:regulation of DNA-templated transcription"/>
    <property type="evidence" value="ECO:0007669"/>
    <property type="project" value="InterPro"/>
</dbReference>
<dbReference type="InterPro" id="IPR000792">
    <property type="entry name" value="Tscrpt_reg_LuxR_C"/>
</dbReference>
<feature type="domain" description="HTH luxR-type" evidence="1">
    <location>
        <begin position="7"/>
        <end position="50"/>
    </location>
</feature>
<evidence type="ECO:0000313" key="2">
    <source>
        <dbReference type="EMBL" id="MBI8988300.1"/>
    </source>
</evidence>
<sequence>MRSAPRLTRREVEVARTWFRSSSKAVAAGVLTIREDTVRSHVTNIRNKYHALGRDAGTKSAMRARMLEDGFLEETH</sequence>
<dbReference type="GO" id="GO:0003677">
    <property type="term" value="F:DNA binding"/>
    <property type="evidence" value="ECO:0007669"/>
    <property type="project" value="InterPro"/>
</dbReference>
<dbReference type="Gene3D" id="1.10.10.10">
    <property type="entry name" value="Winged helix-like DNA-binding domain superfamily/Winged helix DNA-binding domain"/>
    <property type="match status" value="1"/>
</dbReference>
<organism evidence="2 3">
    <name type="scientific">Corynebacterium meridianum</name>
    <dbReference type="NCBI Taxonomy" id="2765363"/>
    <lineage>
        <taxon>Bacteria</taxon>
        <taxon>Bacillati</taxon>
        <taxon>Actinomycetota</taxon>
        <taxon>Actinomycetes</taxon>
        <taxon>Mycobacteriales</taxon>
        <taxon>Corynebacteriaceae</taxon>
        <taxon>Corynebacterium</taxon>
    </lineage>
</organism>
<dbReference type="AlphaFoldDB" id="A0A934HZ47"/>
<comment type="caution">
    <text evidence="2">The sequence shown here is derived from an EMBL/GenBank/DDBJ whole genome shotgun (WGS) entry which is preliminary data.</text>
</comment>
<dbReference type="SUPFAM" id="SSF46894">
    <property type="entry name" value="C-terminal effector domain of the bipartite response regulators"/>
    <property type="match status" value="1"/>
</dbReference>
<keyword evidence="3" id="KW-1185">Reference proteome</keyword>
<proteinExistence type="predicted"/>
<dbReference type="Proteomes" id="UP000645966">
    <property type="component" value="Unassembled WGS sequence"/>
</dbReference>
<reference evidence="2" key="1">
    <citation type="submission" date="2020-12" db="EMBL/GenBank/DDBJ databases">
        <title>Genome public.</title>
        <authorList>
            <person name="Sun Q."/>
        </authorList>
    </citation>
    <scope>NUCLEOTIDE SEQUENCE</scope>
    <source>
        <strain evidence="2">CCM 8863</strain>
    </source>
</reference>
<accession>A0A934HZ47</accession>
<dbReference type="InterPro" id="IPR016032">
    <property type="entry name" value="Sig_transdc_resp-reg_C-effctor"/>
</dbReference>
<name>A0A934HZ47_9CORY</name>
<dbReference type="InterPro" id="IPR036388">
    <property type="entry name" value="WH-like_DNA-bd_sf"/>
</dbReference>
<evidence type="ECO:0000313" key="3">
    <source>
        <dbReference type="Proteomes" id="UP000645966"/>
    </source>
</evidence>
<dbReference type="Pfam" id="PF00196">
    <property type="entry name" value="GerE"/>
    <property type="match status" value="1"/>
</dbReference>
<protein>
    <submittedName>
        <fullName evidence="2">LuxR family transcriptional regulator</fullName>
    </submittedName>
</protein>